<feature type="region of interest" description="Disordered" evidence="1">
    <location>
        <begin position="128"/>
        <end position="151"/>
    </location>
</feature>
<evidence type="ECO:0008006" key="4">
    <source>
        <dbReference type="Google" id="ProtNLM"/>
    </source>
</evidence>
<evidence type="ECO:0000256" key="1">
    <source>
        <dbReference type="SAM" id="MobiDB-lite"/>
    </source>
</evidence>
<dbReference type="Proteomes" id="UP001499930">
    <property type="component" value="Unassembled WGS sequence"/>
</dbReference>
<organism evidence="2 3">
    <name type="scientific">Streptosporangium longisporum</name>
    <dbReference type="NCBI Taxonomy" id="46187"/>
    <lineage>
        <taxon>Bacteria</taxon>
        <taxon>Bacillati</taxon>
        <taxon>Actinomycetota</taxon>
        <taxon>Actinomycetes</taxon>
        <taxon>Streptosporangiales</taxon>
        <taxon>Streptosporangiaceae</taxon>
        <taxon>Streptosporangium</taxon>
    </lineage>
</organism>
<evidence type="ECO:0000313" key="3">
    <source>
        <dbReference type="Proteomes" id="UP001499930"/>
    </source>
</evidence>
<proteinExistence type="predicted"/>
<gene>
    <name evidence="2" type="ORF">GCM10017559_08570</name>
</gene>
<reference evidence="2 3" key="1">
    <citation type="journal article" date="2019" name="Int. J. Syst. Evol. Microbiol.">
        <title>The Global Catalogue of Microorganisms (GCM) 10K type strain sequencing project: providing services to taxonomists for standard genome sequencing and annotation.</title>
        <authorList>
            <consortium name="The Broad Institute Genomics Platform"/>
            <consortium name="The Broad Institute Genome Sequencing Center for Infectious Disease"/>
            <person name="Wu L."/>
            <person name="Ma J."/>
        </authorList>
    </citation>
    <scope>NUCLEOTIDE SEQUENCE [LARGE SCALE GENOMIC DNA]</scope>
    <source>
        <strain evidence="2 3">JCM 3106</strain>
    </source>
</reference>
<dbReference type="EMBL" id="BAAAWD010000004">
    <property type="protein sequence ID" value="GAA2990792.1"/>
    <property type="molecule type" value="Genomic_DNA"/>
</dbReference>
<comment type="caution">
    <text evidence="2">The sequence shown here is derived from an EMBL/GenBank/DDBJ whole genome shotgun (WGS) entry which is preliminary data.</text>
</comment>
<evidence type="ECO:0000313" key="2">
    <source>
        <dbReference type="EMBL" id="GAA2990792.1"/>
    </source>
</evidence>
<accession>A0ABN3XTS6</accession>
<keyword evidence="3" id="KW-1185">Reference proteome</keyword>
<feature type="region of interest" description="Disordered" evidence="1">
    <location>
        <begin position="40"/>
        <end position="62"/>
    </location>
</feature>
<protein>
    <recommendedName>
        <fullName evidence="4">HK97 gp10 family phage protein</fullName>
    </recommendedName>
</protein>
<sequence length="151" mass="16524">MAAGGRGIDIRFNERALDELLHGPDGPVGRQMARYGEIVTQGAKRRAPVSPRGSGGRPSGYLRSKIGWQMGRDALGLYVDIASPARTPQGEPYGLFMEVGTRPHVIRPKKPGGWLRWVGSDGKVRFARKVNHPGTSPQPHLRPALDDIRRA</sequence>
<name>A0ABN3XTS6_9ACTN</name>
<dbReference type="RefSeq" id="WP_344888548.1">
    <property type="nucleotide sequence ID" value="NZ_BAAAWD010000004.1"/>
</dbReference>